<dbReference type="EMBL" id="JAQAGZ010000015">
    <property type="protein sequence ID" value="MCZ8514992.1"/>
    <property type="molecule type" value="Genomic_DNA"/>
</dbReference>
<dbReference type="PANTHER" id="PTHR14859:SF1">
    <property type="entry name" value="PGAP2-INTERACTING PROTEIN"/>
    <property type="match status" value="1"/>
</dbReference>
<organism evidence="2 3">
    <name type="scientific">Paenibacillus gyeongsangnamensis</name>
    <dbReference type="NCBI Taxonomy" id="3388067"/>
    <lineage>
        <taxon>Bacteria</taxon>
        <taxon>Bacillati</taxon>
        <taxon>Bacillota</taxon>
        <taxon>Bacilli</taxon>
        <taxon>Bacillales</taxon>
        <taxon>Paenibacillaceae</taxon>
        <taxon>Paenibacillus</taxon>
    </lineage>
</organism>
<keyword evidence="2" id="KW-0540">Nuclease</keyword>
<accession>A0ABT4QDP3</accession>
<keyword evidence="2" id="KW-0378">Hydrolase</keyword>
<comment type="caution">
    <text evidence="2">The sequence shown here is derived from an EMBL/GenBank/DDBJ whole genome shotgun (WGS) entry which is preliminary data.</text>
</comment>
<dbReference type="Gene3D" id="3.60.10.10">
    <property type="entry name" value="Endonuclease/exonuclease/phosphatase"/>
    <property type="match status" value="1"/>
</dbReference>
<evidence type="ECO:0000259" key="1">
    <source>
        <dbReference type="Pfam" id="PF03372"/>
    </source>
</evidence>
<reference evidence="2 3" key="1">
    <citation type="submission" date="2022-12" db="EMBL/GenBank/DDBJ databases">
        <title>Draft genome sequence of Paenibacillus sp. dW9.</title>
        <authorList>
            <person name="Choi E.-W."/>
            <person name="Kim D.-U."/>
        </authorList>
    </citation>
    <scope>NUCLEOTIDE SEQUENCE [LARGE SCALE GENOMIC DNA]</scope>
    <source>
        <strain evidence="3">dW9</strain>
    </source>
</reference>
<dbReference type="SUPFAM" id="SSF56219">
    <property type="entry name" value="DNase I-like"/>
    <property type="match status" value="1"/>
</dbReference>
<dbReference type="GO" id="GO:0004519">
    <property type="term" value="F:endonuclease activity"/>
    <property type="evidence" value="ECO:0007669"/>
    <property type="project" value="UniProtKB-KW"/>
</dbReference>
<gene>
    <name evidence="2" type="ORF">O9H85_21735</name>
</gene>
<evidence type="ECO:0000313" key="3">
    <source>
        <dbReference type="Proteomes" id="UP001527882"/>
    </source>
</evidence>
<keyword evidence="2" id="KW-0255">Endonuclease</keyword>
<proteinExistence type="predicted"/>
<feature type="domain" description="Endonuclease/exonuclease/phosphatase" evidence="1">
    <location>
        <begin position="7"/>
        <end position="250"/>
    </location>
</feature>
<dbReference type="Proteomes" id="UP001527882">
    <property type="component" value="Unassembled WGS sequence"/>
</dbReference>
<dbReference type="PANTHER" id="PTHR14859">
    <property type="entry name" value="CALCOFLUOR WHITE HYPERSENSITIVE PROTEIN PRECURSOR"/>
    <property type="match status" value="1"/>
</dbReference>
<dbReference type="RefSeq" id="WP_269883522.1">
    <property type="nucleotide sequence ID" value="NZ_JAQAGZ010000015.1"/>
</dbReference>
<protein>
    <submittedName>
        <fullName evidence="2">Endonuclease/exonuclease/phosphatase family protein</fullName>
    </submittedName>
</protein>
<evidence type="ECO:0000313" key="2">
    <source>
        <dbReference type="EMBL" id="MCZ8514992.1"/>
    </source>
</evidence>
<name>A0ABT4QDP3_9BACL</name>
<dbReference type="InterPro" id="IPR036691">
    <property type="entry name" value="Endo/exonu/phosph_ase_sf"/>
</dbReference>
<dbReference type="InterPro" id="IPR005135">
    <property type="entry name" value="Endo/exonuclease/phosphatase"/>
</dbReference>
<dbReference type="InterPro" id="IPR051916">
    <property type="entry name" value="GPI-anchor_lipid_remodeler"/>
</dbReference>
<sequence length="259" mass="29064">MTTIRVMTYNMLHAPGDRLDELTQVIHEAQPDIVACQEVDDIDGLMILAQRSGMLPVIGHCNMPESETEPAPEHLAILTRWPITKLIVHPGDKEAMFRPIFEVWIQPPNQKPIGFFNLHFRARAGAPGSNVKMREVEALIDVVKQIDGPHCILGDFNAWAPGEGNMSPAWGEHLPEDHRQAVRGPIIETILNAGYSDTWRETNPSHDVPYGTLQGNGSRVDFIFTNSDLKAYLKESNIIRNALTERASDHYPVITIFEM</sequence>
<dbReference type="Pfam" id="PF03372">
    <property type="entry name" value="Exo_endo_phos"/>
    <property type="match status" value="1"/>
</dbReference>
<keyword evidence="3" id="KW-1185">Reference proteome</keyword>